<feature type="coiled-coil region" evidence="5">
    <location>
        <begin position="461"/>
        <end position="495"/>
    </location>
</feature>
<name>A0ABM0MUX5_SACKO</name>
<reference evidence="8" key="1">
    <citation type="submission" date="2025-08" db="UniProtKB">
        <authorList>
            <consortium name="RefSeq"/>
        </authorList>
    </citation>
    <scope>IDENTIFICATION</scope>
    <source>
        <tissue evidence="8">Testes</tissue>
    </source>
</reference>
<keyword evidence="5" id="KW-0175">Coiled coil</keyword>
<dbReference type="PROSITE" id="PS50089">
    <property type="entry name" value="ZF_RING_2"/>
    <property type="match status" value="1"/>
</dbReference>
<feature type="domain" description="RING-type" evidence="6">
    <location>
        <begin position="563"/>
        <end position="602"/>
    </location>
</feature>
<evidence type="ECO:0000313" key="8">
    <source>
        <dbReference type="RefSeq" id="XP_006823816.1"/>
    </source>
</evidence>
<dbReference type="Gene3D" id="3.30.40.10">
    <property type="entry name" value="Zinc/RING finger domain, C3HC4 (zinc finger)"/>
    <property type="match status" value="1"/>
</dbReference>
<evidence type="ECO:0000256" key="1">
    <source>
        <dbReference type="ARBA" id="ARBA00022723"/>
    </source>
</evidence>
<evidence type="ECO:0000259" key="6">
    <source>
        <dbReference type="PROSITE" id="PS50089"/>
    </source>
</evidence>
<feature type="coiled-coil region" evidence="5">
    <location>
        <begin position="386"/>
        <end position="424"/>
    </location>
</feature>
<organism evidence="7 8">
    <name type="scientific">Saccoglossus kowalevskii</name>
    <name type="common">Acorn worm</name>
    <dbReference type="NCBI Taxonomy" id="10224"/>
    <lineage>
        <taxon>Eukaryota</taxon>
        <taxon>Metazoa</taxon>
        <taxon>Hemichordata</taxon>
        <taxon>Enteropneusta</taxon>
        <taxon>Harrimaniidae</taxon>
        <taxon>Saccoglossus</taxon>
    </lineage>
</organism>
<keyword evidence="1" id="KW-0479">Metal-binding</keyword>
<dbReference type="RefSeq" id="XP_006823816.1">
    <property type="nucleotide sequence ID" value="XM_006823753.1"/>
</dbReference>
<evidence type="ECO:0000256" key="5">
    <source>
        <dbReference type="SAM" id="Coils"/>
    </source>
</evidence>
<keyword evidence="7" id="KW-1185">Reference proteome</keyword>
<evidence type="ECO:0000313" key="7">
    <source>
        <dbReference type="Proteomes" id="UP000694865"/>
    </source>
</evidence>
<dbReference type="SUPFAM" id="SSF57850">
    <property type="entry name" value="RING/U-box"/>
    <property type="match status" value="1"/>
</dbReference>
<evidence type="ECO:0000256" key="2">
    <source>
        <dbReference type="ARBA" id="ARBA00022771"/>
    </source>
</evidence>
<sequence>MAAWVSGSEERHYDMKFPPCPVKLKDGDTCCSISSVSLDEWAECRKRFLFLTPPNESVDTGNGSLLLDDQFRGQLFVKGTWVADWIEDNLHTGVNFCELRIDRDRNAVSQPTEIDHKLSSMWPRALEQRSDLAGRYFDLLANNPNCRDVRHANTYAMTETTAALMAEQFRKVNDDAFPVIDSFAWQELGKVQDEIQRKVVRCNQTLLNLLHKSGRYTTLEEAREAMKTKTLLVKPFARLTDDQRSILQHGIKLANLVEPKLELSMIDVIDTKDEEKPVIRDKRIELPFWMLDIEIVHKFGKMCGAEKCLCREIRICNSLITLRRDHIPQKVTKHSREPGIDQSIMKIVSHFVSPECQRTSPYCTELHAVGHVLDYSETHAHCVTVEEELRSKIKRLEIDLMDYEKNFQDELKKMRGNNAILEKQLMDSMVRNTDSDSRIKEIGEQYEKQFQDQKRRWQKSIQDKDAHIKAQEDDILELEKDLNHKNQLLDNREKQLEGYSKTLDHKHTVMVEKVTHYRDKLKEKANDVLTANRTQEYASTLCNEVASICKDICTELEAQPYICNICTIKRRSHVFLPCSHYKFCEDCAHKLFKEKKGCPICKQPIASLTKIFE</sequence>
<dbReference type="InterPro" id="IPR001841">
    <property type="entry name" value="Znf_RING"/>
</dbReference>
<dbReference type="InterPro" id="IPR013083">
    <property type="entry name" value="Znf_RING/FYVE/PHD"/>
</dbReference>
<dbReference type="PANTHER" id="PTHR46858:SF5">
    <property type="entry name" value="E3 UBIQUITIN-PROTEIN LIGASE APD1-RELATED"/>
    <property type="match status" value="1"/>
</dbReference>
<dbReference type="Pfam" id="PF13920">
    <property type="entry name" value="zf-C3HC4_3"/>
    <property type="match status" value="1"/>
</dbReference>
<gene>
    <name evidence="8" type="primary">LOC100369106</name>
</gene>
<keyword evidence="2 4" id="KW-0863">Zinc-finger</keyword>
<dbReference type="Proteomes" id="UP000694865">
    <property type="component" value="Unplaced"/>
</dbReference>
<evidence type="ECO:0000256" key="3">
    <source>
        <dbReference type="ARBA" id="ARBA00022833"/>
    </source>
</evidence>
<dbReference type="GeneID" id="100369106"/>
<dbReference type="PANTHER" id="PTHR46858">
    <property type="entry name" value="OS05G0521000 PROTEIN"/>
    <property type="match status" value="1"/>
</dbReference>
<evidence type="ECO:0000256" key="4">
    <source>
        <dbReference type="PROSITE-ProRule" id="PRU00175"/>
    </source>
</evidence>
<keyword evidence="3" id="KW-0862">Zinc</keyword>
<accession>A0ABM0MUX5</accession>
<proteinExistence type="predicted"/>
<protein>
    <submittedName>
        <fullName evidence="8">Uncharacterized protein LOC100369106</fullName>
    </submittedName>
</protein>